<evidence type="ECO:0000313" key="2">
    <source>
        <dbReference type="EMBL" id="CAB3260943.1"/>
    </source>
</evidence>
<feature type="compositionally biased region" description="Basic residues" evidence="1">
    <location>
        <begin position="417"/>
        <end position="433"/>
    </location>
</feature>
<feature type="compositionally biased region" description="Polar residues" evidence="1">
    <location>
        <begin position="398"/>
        <end position="415"/>
    </location>
</feature>
<name>A0A6F9DHC3_9ASCI</name>
<feature type="region of interest" description="Disordered" evidence="1">
    <location>
        <begin position="361"/>
        <end position="446"/>
    </location>
</feature>
<dbReference type="AlphaFoldDB" id="A0A6F9DHC3"/>
<feature type="compositionally biased region" description="Polar residues" evidence="1">
    <location>
        <begin position="88"/>
        <end position="97"/>
    </location>
</feature>
<dbReference type="InterPro" id="IPR038832">
    <property type="entry name" value="CDCA3"/>
</dbReference>
<feature type="region of interest" description="Disordered" evidence="1">
    <location>
        <begin position="464"/>
        <end position="506"/>
    </location>
</feature>
<organism evidence="2">
    <name type="scientific">Phallusia mammillata</name>
    <dbReference type="NCBI Taxonomy" id="59560"/>
    <lineage>
        <taxon>Eukaryota</taxon>
        <taxon>Metazoa</taxon>
        <taxon>Chordata</taxon>
        <taxon>Tunicata</taxon>
        <taxon>Ascidiacea</taxon>
        <taxon>Phlebobranchia</taxon>
        <taxon>Ascidiidae</taxon>
        <taxon>Phallusia</taxon>
    </lineage>
</organism>
<proteinExistence type="evidence at transcript level"/>
<feature type="region of interest" description="Disordered" evidence="1">
    <location>
        <begin position="1"/>
        <end position="97"/>
    </location>
</feature>
<reference evidence="2" key="1">
    <citation type="submission" date="2020-04" db="EMBL/GenBank/DDBJ databases">
        <authorList>
            <person name="Neveu A P."/>
        </authorList>
    </citation>
    <scope>NUCLEOTIDE SEQUENCE</scope>
    <source>
        <tissue evidence="2">Whole embryo</tissue>
    </source>
</reference>
<feature type="compositionally biased region" description="Polar residues" evidence="1">
    <location>
        <begin position="42"/>
        <end position="58"/>
    </location>
</feature>
<dbReference type="PANTHER" id="PTHR34756">
    <property type="entry name" value="CELL DIVISION CYCLE-ASSOCIATED PROTEIN 3"/>
    <property type="match status" value="1"/>
</dbReference>
<gene>
    <name evidence="2" type="primary">LOC100176363</name>
</gene>
<evidence type="ECO:0000256" key="1">
    <source>
        <dbReference type="SAM" id="MobiDB-lite"/>
    </source>
</evidence>
<accession>A0A6F9DHC3</accession>
<protein>
    <submittedName>
        <fullName evidence="2">Uncharacterized protein LOC100176363</fullName>
    </submittedName>
</protein>
<dbReference type="PANTHER" id="PTHR34756:SF1">
    <property type="entry name" value="CELL DIVISION CYCLE-ASSOCIATED PROTEIN 3"/>
    <property type="match status" value="1"/>
</dbReference>
<feature type="compositionally biased region" description="Polar residues" evidence="1">
    <location>
        <begin position="464"/>
        <end position="473"/>
    </location>
</feature>
<feature type="compositionally biased region" description="Polar residues" evidence="1">
    <location>
        <begin position="21"/>
        <end position="35"/>
    </location>
</feature>
<feature type="compositionally biased region" description="Polar residues" evidence="1">
    <location>
        <begin position="242"/>
        <end position="256"/>
    </location>
</feature>
<dbReference type="EMBL" id="LR786443">
    <property type="protein sequence ID" value="CAB3260943.1"/>
    <property type="molecule type" value="mRNA"/>
</dbReference>
<feature type="region of interest" description="Disordered" evidence="1">
    <location>
        <begin position="242"/>
        <end position="262"/>
    </location>
</feature>
<sequence>MGNYDSHCCEGNTEEDEKRNATGSCKASSKNTTPTEVPCSIHETTPTKVNERSNNIVDPSNIEVEDSKSDDKQQSPLKSRGKFFDPRSPSSAISRTPISNVKKVSHMECLIDPRSPSAGINRTPILAVEQDTEGKDESKACLVADPRSPTLDIVRTPLKITESVVETPKRAIQNVRDLVDPRSPTSELSRTPINIALKENAKDEEQITVNEEQKSASTELPRTPLKIGGAENLRRTVLLTNTFTPATKHPSVSSQPELDAENGSEADPIILNLSSGLLNLSCASNLNVSQSSSMMATCGSDSLNVESIDIEDLTDINSSEDEMLIPENNNPKTLSNAHNESVVQVMNHIMNKVVEVDMAQKSPVEESHKKADLPDEPANVPPVKKAAQAGGHFKENATDSANDTSLDGSDVSFTHKSGLKPPKKVLRSGKSRKTGGNDESKTVRYPLAVLGHSNSPDLIKQTQQLSLKKSNSRVPRYRGKNPAVRKSSSLGCTPPRADLVKYGKEN</sequence>
<feature type="compositionally biased region" description="Basic and acidic residues" evidence="1">
    <location>
        <begin position="363"/>
        <end position="373"/>
    </location>
</feature>